<protein>
    <submittedName>
        <fullName evidence="2">Uncharacterized protein</fullName>
    </submittedName>
</protein>
<feature type="transmembrane region" description="Helical" evidence="1">
    <location>
        <begin position="39"/>
        <end position="59"/>
    </location>
</feature>
<evidence type="ECO:0000313" key="3">
    <source>
        <dbReference type="Proteomes" id="UP000184287"/>
    </source>
</evidence>
<accession>A0A1M4W383</accession>
<keyword evidence="1" id="KW-0472">Membrane</keyword>
<feature type="transmembrane region" description="Helical" evidence="1">
    <location>
        <begin position="6"/>
        <end position="27"/>
    </location>
</feature>
<feature type="transmembrane region" description="Helical" evidence="1">
    <location>
        <begin position="190"/>
        <end position="212"/>
    </location>
</feature>
<feature type="transmembrane region" description="Helical" evidence="1">
    <location>
        <begin position="224"/>
        <end position="249"/>
    </location>
</feature>
<keyword evidence="3" id="KW-1185">Reference proteome</keyword>
<dbReference type="RefSeq" id="WP_073228423.1">
    <property type="nucleotide sequence ID" value="NZ_FQUQ01000001.1"/>
</dbReference>
<keyword evidence="1" id="KW-0812">Transmembrane</keyword>
<keyword evidence="1" id="KW-1133">Transmembrane helix</keyword>
<evidence type="ECO:0000256" key="1">
    <source>
        <dbReference type="SAM" id="Phobius"/>
    </source>
</evidence>
<dbReference type="Proteomes" id="UP000184287">
    <property type="component" value="Unassembled WGS sequence"/>
</dbReference>
<gene>
    <name evidence="2" type="ORF">SAMN04488522_1011114</name>
</gene>
<dbReference type="EMBL" id="FQUQ01000001">
    <property type="protein sequence ID" value="SHE75600.1"/>
    <property type="molecule type" value="Genomic_DNA"/>
</dbReference>
<dbReference type="AlphaFoldDB" id="A0A1M4W383"/>
<feature type="transmembrane region" description="Helical" evidence="1">
    <location>
        <begin position="151"/>
        <end position="178"/>
    </location>
</feature>
<proteinExistence type="predicted"/>
<name>A0A1M4W383_9SPHI</name>
<reference evidence="3" key="1">
    <citation type="submission" date="2016-11" db="EMBL/GenBank/DDBJ databases">
        <authorList>
            <person name="Varghese N."/>
            <person name="Submissions S."/>
        </authorList>
    </citation>
    <scope>NUCLEOTIDE SEQUENCE [LARGE SCALE GENOMIC DNA]</scope>
    <source>
        <strain evidence="3">DSM 16990</strain>
    </source>
</reference>
<organism evidence="2 3">
    <name type="scientific">Pedobacter caeni</name>
    <dbReference type="NCBI Taxonomy" id="288992"/>
    <lineage>
        <taxon>Bacteria</taxon>
        <taxon>Pseudomonadati</taxon>
        <taxon>Bacteroidota</taxon>
        <taxon>Sphingobacteriia</taxon>
        <taxon>Sphingobacteriales</taxon>
        <taxon>Sphingobacteriaceae</taxon>
        <taxon>Pedobacter</taxon>
    </lineage>
</organism>
<evidence type="ECO:0000313" key="2">
    <source>
        <dbReference type="EMBL" id="SHE75600.1"/>
    </source>
</evidence>
<dbReference type="OrthoDB" id="1350302at2"/>
<sequence length="257" mass="28138">MILLSITNYGWVTIALAGLSIVVAIKVLQRMSSNRNSGFISIGFVALIVFILLSLSLSLGNFLGRFVAKTIRLPKYEAKIVDYTTHQSSGSGGRRSSTMFTPVVSFTTHKGIPLKIATDISSGGRPVTGELITIGYEEGMTTAEEFTGSKYLLIGGACTMLLIMGYFCIVGIAYAMGAEMRVYFSIGINLLLYVIFPIGLMFFLGAVGYALFLYFTGQKPNMPGWAVGVCIFFLIMLFLGFISYLQMLYKRISAPRF</sequence>